<dbReference type="EMBL" id="CP035503">
    <property type="protein sequence ID" value="QDL36337.1"/>
    <property type="molecule type" value="Genomic_DNA"/>
</dbReference>
<name>A0A515D7L0_9BURK</name>
<dbReference type="Pfam" id="PF13501">
    <property type="entry name" value="SoxY"/>
    <property type="match status" value="1"/>
</dbReference>
<proteinExistence type="predicted"/>
<accession>A0A515D7L0</accession>
<dbReference type="NCBIfam" id="TIGR04488">
    <property type="entry name" value="SoxY_true_GGCGG"/>
    <property type="match status" value="1"/>
</dbReference>
<keyword evidence="1" id="KW-0732">Signal</keyword>
<dbReference type="PROSITE" id="PS51318">
    <property type="entry name" value="TAT"/>
    <property type="match status" value="1"/>
</dbReference>
<dbReference type="Proteomes" id="UP000316798">
    <property type="component" value="Chromosome"/>
</dbReference>
<dbReference type="InterPro" id="IPR032711">
    <property type="entry name" value="SoxY"/>
</dbReference>
<evidence type="ECO:0000259" key="2">
    <source>
        <dbReference type="Pfam" id="PF13501"/>
    </source>
</evidence>
<dbReference type="RefSeq" id="WP_142817510.1">
    <property type="nucleotide sequence ID" value="NZ_CP035503.1"/>
</dbReference>
<feature type="chain" id="PRO_5022174897" evidence="1">
    <location>
        <begin position="31"/>
        <end position="151"/>
    </location>
</feature>
<reference evidence="3 4" key="1">
    <citation type="submission" date="2019-01" db="EMBL/GenBank/DDBJ databases">
        <title>Genomic insights into a novel species Rhodoferax sp.</title>
        <authorList>
            <person name="Jin L."/>
        </authorList>
    </citation>
    <scope>NUCLEOTIDE SEQUENCE [LARGE SCALE GENOMIC DNA]</scope>
    <source>
        <strain evidence="3 4">CHu59-6-5</strain>
    </source>
</reference>
<organism evidence="3 4">
    <name type="scientific">Rhodoferax sediminis</name>
    <dbReference type="NCBI Taxonomy" id="2509614"/>
    <lineage>
        <taxon>Bacteria</taxon>
        <taxon>Pseudomonadati</taxon>
        <taxon>Pseudomonadota</taxon>
        <taxon>Betaproteobacteria</taxon>
        <taxon>Burkholderiales</taxon>
        <taxon>Comamonadaceae</taxon>
        <taxon>Rhodoferax</taxon>
    </lineage>
</organism>
<dbReference type="OrthoDB" id="9798154at2"/>
<feature type="signal peptide" evidence="1">
    <location>
        <begin position="1"/>
        <end position="30"/>
    </location>
</feature>
<dbReference type="InterPro" id="IPR006311">
    <property type="entry name" value="TAT_signal"/>
</dbReference>
<keyword evidence="4" id="KW-1185">Reference proteome</keyword>
<dbReference type="InterPro" id="IPR016568">
    <property type="entry name" value="Sulphur_oxidation_SoxY"/>
</dbReference>
<evidence type="ECO:0000313" key="4">
    <source>
        <dbReference type="Proteomes" id="UP000316798"/>
    </source>
</evidence>
<dbReference type="PIRSF" id="PIRSF010312">
    <property type="entry name" value="Sulphur_oxidation_SoxY"/>
    <property type="match status" value="1"/>
</dbReference>
<sequence>MQTRRETLHRSAVVASLLAATGLFPQFAWAYNNTAFDAKSVPDVLKALGAGAPVASKDVMIEGPDIAENGAVVPVGASTTLAGPKQILILVEKNPSTLAAVFHVNDSIEPNFKTRVKMGQTSDVYVVAVMADGRALFAKKEIKVTLGGCGG</sequence>
<evidence type="ECO:0000256" key="1">
    <source>
        <dbReference type="SAM" id="SignalP"/>
    </source>
</evidence>
<gene>
    <name evidence="3" type="primary">soxY</name>
    <name evidence="3" type="ORF">EUB48_02740</name>
</gene>
<dbReference type="AlphaFoldDB" id="A0A515D7L0"/>
<feature type="domain" description="Ig-like SoxY" evidence="2">
    <location>
        <begin position="47"/>
        <end position="149"/>
    </location>
</feature>
<protein>
    <submittedName>
        <fullName evidence="3">Thiosulfate oxidation carrier protein SoxY</fullName>
    </submittedName>
</protein>
<dbReference type="KEGG" id="rhf:EUB48_02740"/>
<evidence type="ECO:0000313" key="3">
    <source>
        <dbReference type="EMBL" id="QDL36337.1"/>
    </source>
</evidence>
<dbReference type="Gene3D" id="2.60.40.2470">
    <property type="entry name" value="SoxY domain"/>
    <property type="match status" value="1"/>
</dbReference>
<dbReference type="InterPro" id="IPR038162">
    <property type="entry name" value="SoxY_sf"/>
</dbReference>